<accession>A0A199VU48</accession>
<evidence type="ECO:0000313" key="4">
    <source>
        <dbReference type="EMBL" id="OAY80747.1"/>
    </source>
</evidence>
<comment type="caution">
    <text evidence="4">The sequence shown here is derived from an EMBL/GenBank/DDBJ whole genome shotgun (WGS) entry which is preliminary data.</text>
</comment>
<dbReference type="GO" id="GO:0003676">
    <property type="term" value="F:nucleic acid binding"/>
    <property type="evidence" value="ECO:0007669"/>
    <property type="project" value="InterPro"/>
</dbReference>
<dbReference type="SUPFAM" id="SSF57756">
    <property type="entry name" value="Retrovirus zinc finger-like domains"/>
    <property type="match status" value="1"/>
</dbReference>
<dbReference type="EMBL" id="LSRQ01000796">
    <property type="protein sequence ID" value="OAY80747.1"/>
    <property type="molecule type" value="Genomic_DNA"/>
</dbReference>
<dbReference type="PROSITE" id="PS50158">
    <property type="entry name" value="ZF_CCHC"/>
    <property type="match status" value="1"/>
</dbReference>
<protein>
    <recommendedName>
        <fullName evidence="3">CCHC-type domain-containing protein</fullName>
    </recommendedName>
</protein>
<name>A0A199VU48_ANACO</name>
<dbReference type="InterPro" id="IPR001878">
    <property type="entry name" value="Znf_CCHC"/>
</dbReference>
<dbReference type="Proteomes" id="UP000092600">
    <property type="component" value="Unassembled WGS sequence"/>
</dbReference>
<evidence type="ECO:0000259" key="3">
    <source>
        <dbReference type="PROSITE" id="PS50158"/>
    </source>
</evidence>
<proteinExistence type="predicted"/>
<reference evidence="4 5" key="1">
    <citation type="journal article" date="2016" name="DNA Res.">
        <title>The draft genome of MD-2 pineapple using hybrid error correction of long reads.</title>
        <authorList>
            <person name="Redwan R.M."/>
            <person name="Saidin A."/>
            <person name="Kumar S.V."/>
        </authorList>
    </citation>
    <scope>NUCLEOTIDE SEQUENCE [LARGE SCALE GENOMIC DNA]</scope>
    <source>
        <strain evidence="5">cv. MD2</strain>
        <tissue evidence="4">Leaf</tissue>
    </source>
</reference>
<dbReference type="AlphaFoldDB" id="A0A199VU48"/>
<evidence type="ECO:0000256" key="2">
    <source>
        <dbReference type="SAM" id="MobiDB-lite"/>
    </source>
</evidence>
<keyword evidence="1" id="KW-0479">Metal-binding</keyword>
<keyword evidence="1" id="KW-0862">Zinc</keyword>
<dbReference type="InterPro" id="IPR036875">
    <property type="entry name" value="Znf_CCHC_sf"/>
</dbReference>
<gene>
    <name evidence="4" type="ORF">ACMD2_23869</name>
</gene>
<feature type="region of interest" description="Disordered" evidence="2">
    <location>
        <begin position="58"/>
        <end position="96"/>
    </location>
</feature>
<evidence type="ECO:0000313" key="5">
    <source>
        <dbReference type="Proteomes" id="UP000092600"/>
    </source>
</evidence>
<dbReference type="GO" id="GO:0008270">
    <property type="term" value="F:zinc ion binding"/>
    <property type="evidence" value="ECO:0007669"/>
    <property type="project" value="UniProtKB-KW"/>
</dbReference>
<feature type="domain" description="CCHC-type" evidence="3">
    <location>
        <begin position="6"/>
        <end position="20"/>
    </location>
</feature>
<organism evidence="4 5">
    <name type="scientific">Ananas comosus</name>
    <name type="common">Pineapple</name>
    <name type="synonym">Ananas ananas</name>
    <dbReference type="NCBI Taxonomy" id="4615"/>
    <lineage>
        <taxon>Eukaryota</taxon>
        <taxon>Viridiplantae</taxon>
        <taxon>Streptophyta</taxon>
        <taxon>Embryophyta</taxon>
        <taxon>Tracheophyta</taxon>
        <taxon>Spermatophyta</taxon>
        <taxon>Magnoliopsida</taxon>
        <taxon>Liliopsida</taxon>
        <taxon>Poales</taxon>
        <taxon>Bromeliaceae</taxon>
        <taxon>Bromelioideae</taxon>
        <taxon>Ananas</taxon>
    </lineage>
</organism>
<evidence type="ECO:0000256" key="1">
    <source>
        <dbReference type="PROSITE-ProRule" id="PRU00047"/>
    </source>
</evidence>
<sequence length="96" mass="10114">MDKPIKCGNCGKEGHNLRTCTASVTGETSWQRRVRTQKEKQPAFPTERVANAAAKGFAPVRGRGRARGRARGGRGAAANAAAKKANEGPSKATNIP</sequence>
<keyword evidence="1" id="KW-0863">Zinc-finger</keyword>
<feature type="compositionally biased region" description="Basic residues" evidence="2">
    <location>
        <begin position="62"/>
        <end position="72"/>
    </location>
</feature>